<keyword evidence="4" id="KW-1185">Reference proteome</keyword>
<dbReference type="Proteomes" id="UP000070412">
    <property type="component" value="Unassembled WGS sequence"/>
</dbReference>
<protein>
    <submittedName>
        <fullName evidence="2 3">Uncharacterized protein</fullName>
    </submittedName>
</protein>
<accession>A0A834R8N4</accession>
<sequence>MADENPVLWMVLCQLVLMPSRAQFQIQSSKLTYSLNDNYLQNDCIHQGLALIHFGLYSYIRIYCDGGGGDGGGDGGGGNGGGTSTELM</sequence>
<feature type="signal peptide" evidence="1">
    <location>
        <begin position="1"/>
        <end position="22"/>
    </location>
</feature>
<dbReference type="EnsemblMetazoa" id="SSS_4989s_mrna">
    <property type="protein sequence ID" value="KAF7491958.1"/>
    <property type="gene ID" value="SSS_4989"/>
</dbReference>
<organism evidence="2">
    <name type="scientific">Sarcoptes scabiei</name>
    <name type="common">Itch mite</name>
    <name type="synonym">Acarus scabiei</name>
    <dbReference type="NCBI Taxonomy" id="52283"/>
    <lineage>
        <taxon>Eukaryota</taxon>
        <taxon>Metazoa</taxon>
        <taxon>Ecdysozoa</taxon>
        <taxon>Arthropoda</taxon>
        <taxon>Chelicerata</taxon>
        <taxon>Arachnida</taxon>
        <taxon>Acari</taxon>
        <taxon>Acariformes</taxon>
        <taxon>Sarcoptiformes</taxon>
        <taxon>Astigmata</taxon>
        <taxon>Psoroptidia</taxon>
        <taxon>Sarcoptoidea</taxon>
        <taxon>Sarcoptidae</taxon>
        <taxon>Sarcoptinae</taxon>
        <taxon>Sarcoptes</taxon>
    </lineage>
</organism>
<evidence type="ECO:0000256" key="1">
    <source>
        <dbReference type="SAM" id="SignalP"/>
    </source>
</evidence>
<evidence type="ECO:0000313" key="4">
    <source>
        <dbReference type="Proteomes" id="UP000070412"/>
    </source>
</evidence>
<reference evidence="3" key="3">
    <citation type="submission" date="2022-06" db="UniProtKB">
        <authorList>
            <consortium name="EnsemblMetazoa"/>
        </authorList>
    </citation>
    <scope>IDENTIFICATION</scope>
</reference>
<evidence type="ECO:0000313" key="3">
    <source>
        <dbReference type="EnsemblMetazoa" id="KAF7491958.1"/>
    </source>
</evidence>
<keyword evidence="1" id="KW-0732">Signal</keyword>
<proteinExistence type="predicted"/>
<gene>
    <name evidence="2" type="ORF">SSS_4989</name>
</gene>
<reference evidence="2" key="2">
    <citation type="submission" date="2020-01" db="EMBL/GenBank/DDBJ databases">
        <authorList>
            <person name="Korhonen P.K.K."/>
            <person name="Guangxu M.G."/>
            <person name="Wang T.W."/>
            <person name="Stroehlein A.J.S."/>
            <person name="Young N.D."/>
            <person name="Ang C.-S.A."/>
            <person name="Fernando D.W.F."/>
            <person name="Lu H.L."/>
            <person name="Taylor S.T."/>
            <person name="Ehtesham M.E.M."/>
            <person name="Najaraj S.H.N."/>
            <person name="Harsha G.H.G."/>
            <person name="Madugundu A.M."/>
            <person name="Renuse S.R."/>
            <person name="Holt D.H."/>
            <person name="Pandey A.P."/>
            <person name="Papenfuss A.P."/>
            <person name="Gasser R.B.G."/>
            <person name="Fischer K.F."/>
        </authorList>
    </citation>
    <scope>NUCLEOTIDE SEQUENCE</scope>
    <source>
        <strain evidence="2">SSS_KF_BRIS2020</strain>
    </source>
</reference>
<dbReference type="EMBL" id="WVUK01000058">
    <property type="protein sequence ID" value="KAF7491958.1"/>
    <property type="molecule type" value="Genomic_DNA"/>
</dbReference>
<name>A0A834R8N4_SARSC</name>
<evidence type="ECO:0000313" key="2">
    <source>
        <dbReference type="EMBL" id="KAF7491958.1"/>
    </source>
</evidence>
<reference evidence="4" key="1">
    <citation type="journal article" date="2020" name="PLoS Negl. Trop. Dis.">
        <title>High-quality nuclear genome for Sarcoptes scabiei-A critical resource for a neglected parasite.</title>
        <authorList>
            <person name="Korhonen P.K."/>
            <person name="Gasser R.B."/>
            <person name="Ma G."/>
            <person name="Wang T."/>
            <person name="Stroehlein A.J."/>
            <person name="Young N.D."/>
            <person name="Ang C.S."/>
            <person name="Fernando D.D."/>
            <person name="Lu H.C."/>
            <person name="Taylor S."/>
            <person name="Reynolds S.L."/>
            <person name="Mofiz E."/>
            <person name="Najaraj S.H."/>
            <person name="Gowda H."/>
            <person name="Madugundu A."/>
            <person name="Renuse S."/>
            <person name="Holt D."/>
            <person name="Pandey A."/>
            <person name="Papenfuss A.T."/>
            <person name="Fischer K."/>
        </authorList>
    </citation>
    <scope>NUCLEOTIDE SEQUENCE [LARGE SCALE GENOMIC DNA]</scope>
</reference>
<dbReference type="AlphaFoldDB" id="A0A834R8N4"/>
<feature type="chain" id="PRO_5038316099" evidence="1">
    <location>
        <begin position="23"/>
        <end position="88"/>
    </location>
</feature>